<evidence type="ECO:0000313" key="7">
    <source>
        <dbReference type="Proteomes" id="UP000218606"/>
    </source>
</evidence>
<dbReference type="AlphaFoldDB" id="A0AAN1L9B5"/>
<keyword evidence="3" id="KW-0238">DNA-binding</keyword>
<dbReference type="EMBL" id="CP010767">
    <property type="protein sequence ID" value="ATG42377.1"/>
    <property type="molecule type" value="Genomic_DNA"/>
</dbReference>
<evidence type="ECO:0000313" key="6">
    <source>
        <dbReference type="EMBL" id="ATG42377.1"/>
    </source>
</evidence>
<proteinExistence type="inferred from homology"/>
<dbReference type="Gene3D" id="1.10.150.130">
    <property type="match status" value="1"/>
</dbReference>
<dbReference type="GO" id="GO:0003677">
    <property type="term" value="F:DNA binding"/>
    <property type="evidence" value="ECO:0007669"/>
    <property type="project" value="UniProtKB-KW"/>
</dbReference>
<reference evidence="6 7" key="1">
    <citation type="journal article" date="2017" name="Front. Microbiol.">
        <title>Phaeobacter piscinae sp. nov., a species of the Roseobacter group and potential aquaculture probiont.</title>
        <authorList>
            <person name="Sonnenschein E.C."/>
            <person name="Phippen C.B.W."/>
            <person name="Nielsen K.F."/>
            <person name="Mateiu R.V."/>
            <person name="Melchiorsen J."/>
            <person name="Gram L."/>
            <person name="Overmann J."/>
            <person name="Freese H.M."/>
        </authorList>
    </citation>
    <scope>NUCLEOTIDE SEQUENCE [LARGE SCALE GENOMIC DNA]</scope>
    <source>
        <strain evidence="6 7">P13</strain>
    </source>
</reference>
<evidence type="ECO:0000256" key="1">
    <source>
        <dbReference type="ARBA" id="ARBA00008857"/>
    </source>
</evidence>
<dbReference type="InterPro" id="IPR050808">
    <property type="entry name" value="Phage_Integrase"/>
</dbReference>
<keyword evidence="4" id="KW-0233">DNA recombination</keyword>
<evidence type="ECO:0000256" key="2">
    <source>
        <dbReference type="ARBA" id="ARBA00022908"/>
    </source>
</evidence>
<dbReference type="Pfam" id="PF22022">
    <property type="entry name" value="Phage_int_M"/>
    <property type="match status" value="1"/>
</dbReference>
<dbReference type="InterPro" id="IPR002104">
    <property type="entry name" value="Integrase_catalytic"/>
</dbReference>
<gene>
    <name evidence="6" type="ORF">PhaeoP13_00413</name>
</gene>
<dbReference type="SUPFAM" id="SSF56349">
    <property type="entry name" value="DNA breaking-rejoining enzymes"/>
    <property type="match status" value="1"/>
</dbReference>
<dbReference type="InterPro" id="IPR010998">
    <property type="entry name" value="Integrase_recombinase_N"/>
</dbReference>
<dbReference type="Gene3D" id="1.10.443.10">
    <property type="entry name" value="Intergrase catalytic core"/>
    <property type="match status" value="1"/>
</dbReference>
<sequence>MAHGGGDPIEQAETSAKLYITFDELAERVHQEWIIPKSSNGKHVEQWINTLRTYASPVIGKKPVHLISRADIFTILNPIWKTKHETARRVRQRMGVVFDYALETEIRTDGNPVADVLKNRRNEAPKVQHFRAADWLEAASIFDEFKAKEEIGALALCFTIATAVRSGAVRKARWNEIDECKFVWDIPEGHMKTREPFSVPLSIQAQLLLERAEKFKTGPDSLIFPSPTGPDKMLSENTMRKILQASRPGLTVHGFRTSFRQFAEEHTKFSREVKEYSLAHNVGTKVERAYNRGDYFEERSELMELWGKALAEAGVLPPQ</sequence>
<name>A0AAN1L9B5_9RHOB</name>
<dbReference type="GO" id="GO:0015074">
    <property type="term" value="P:DNA integration"/>
    <property type="evidence" value="ECO:0007669"/>
    <property type="project" value="UniProtKB-KW"/>
</dbReference>
<organism evidence="6 7">
    <name type="scientific">Phaeobacter piscinae</name>
    <dbReference type="NCBI Taxonomy" id="1580596"/>
    <lineage>
        <taxon>Bacteria</taxon>
        <taxon>Pseudomonadati</taxon>
        <taxon>Pseudomonadota</taxon>
        <taxon>Alphaproteobacteria</taxon>
        <taxon>Rhodobacterales</taxon>
        <taxon>Roseobacteraceae</taxon>
        <taxon>Phaeobacter</taxon>
    </lineage>
</organism>
<dbReference type="CDD" id="cd00801">
    <property type="entry name" value="INT_P4_C"/>
    <property type="match status" value="1"/>
</dbReference>
<feature type="domain" description="Tyr recombinase" evidence="5">
    <location>
        <begin position="126"/>
        <end position="303"/>
    </location>
</feature>
<dbReference type="InterPro" id="IPR053876">
    <property type="entry name" value="Phage_int_M"/>
</dbReference>
<accession>A0AAN1L9B5</accession>
<dbReference type="GO" id="GO:0006310">
    <property type="term" value="P:DNA recombination"/>
    <property type="evidence" value="ECO:0007669"/>
    <property type="project" value="UniProtKB-KW"/>
</dbReference>
<protein>
    <submittedName>
        <fullName evidence="6">Phage integrase</fullName>
    </submittedName>
</protein>
<comment type="similarity">
    <text evidence="1">Belongs to the 'phage' integrase family.</text>
</comment>
<dbReference type="InterPro" id="IPR013762">
    <property type="entry name" value="Integrase-like_cat_sf"/>
</dbReference>
<evidence type="ECO:0000256" key="3">
    <source>
        <dbReference type="ARBA" id="ARBA00023125"/>
    </source>
</evidence>
<dbReference type="PANTHER" id="PTHR30629">
    <property type="entry name" value="PROPHAGE INTEGRASE"/>
    <property type="match status" value="1"/>
</dbReference>
<dbReference type="Proteomes" id="UP000218606">
    <property type="component" value="Chromosome"/>
</dbReference>
<evidence type="ECO:0000256" key="4">
    <source>
        <dbReference type="ARBA" id="ARBA00023172"/>
    </source>
</evidence>
<dbReference type="PROSITE" id="PS51898">
    <property type="entry name" value="TYR_RECOMBINASE"/>
    <property type="match status" value="1"/>
</dbReference>
<keyword evidence="2" id="KW-0229">DNA integration</keyword>
<dbReference type="PANTHER" id="PTHR30629:SF2">
    <property type="entry name" value="PROPHAGE INTEGRASE INTS-RELATED"/>
    <property type="match status" value="1"/>
</dbReference>
<evidence type="ECO:0000259" key="5">
    <source>
        <dbReference type="PROSITE" id="PS51898"/>
    </source>
</evidence>
<dbReference type="InterPro" id="IPR011010">
    <property type="entry name" value="DNA_brk_join_enz"/>
</dbReference>